<dbReference type="InterPro" id="IPR006143">
    <property type="entry name" value="RND_pump_MFP"/>
</dbReference>
<sequence length="389" mass="40842">MKLIRQAIVALVVLAGAVALWIAYVPEARPLLARLGVYDALGISPPKASGTGAANSFRRPGGPIAVVAKPVVDAVADDRASAIGNGRALRSVVVTPQVSGRIVAVDFTSGARVKAGQVLAQLDDAAQKIALDKARLVLADAQDKEARLQKLAASGTASDTQIRDAKLTVRTAELAVRQAEFDLSLRRITAPIDGWIGLRSAEIGDQVTSSTALAQIDDRSSLLVDFRIPERYVTRIRPGEAVQAAPLAQPERALHGVVKALDNRVDEASRTILVEAEFPNPDDNLRPGMAFSISLRFQGESYPAVAPLAIQWSSEGSYVWAVKDGKAARLPARIVQRSADQVLVAADLKPGDMVITEGVQMLRPGAAVAVLAADPLAPGQGGAPAPANP</sequence>
<comment type="caution">
    <text evidence="5">The sequence shown here is derived from an EMBL/GenBank/DDBJ whole genome shotgun (WGS) entry which is preliminary data.</text>
</comment>
<dbReference type="EMBL" id="JBHRSK010000007">
    <property type="protein sequence ID" value="MFC2968715.1"/>
    <property type="molecule type" value="Genomic_DNA"/>
</dbReference>
<dbReference type="NCBIfam" id="TIGR01730">
    <property type="entry name" value="RND_mfp"/>
    <property type="match status" value="1"/>
</dbReference>
<accession>A0ABV7AHY5</accession>
<protein>
    <submittedName>
        <fullName evidence="5">Efflux RND transporter periplasmic adaptor subunit</fullName>
    </submittedName>
</protein>
<gene>
    <name evidence="5" type="ORF">ACFOES_11475</name>
</gene>
<feature type="transmembrane region" description="Helical" evidence="2">
    <location>
        <begin position="7"/>
        <end position="24"/>
    </location>
</feature>
<keyword evidence="2" id="KW-1133">Transmembrane helix</keyword>
<evidence type="ECO:0000259" key="4">
    <source>
        <dbReference type="Pfam" id="PF25954"/>
    </source>
</evidence>
<keyword evidence="2" id="KW-0812">Transmembrane</keyword>
<reference evidence="6" key="1">
    <citation type="journal article" date="2019" name="Int. J. Syst. Evol. Microbiol.">
        <title>The Global Catalogue of Microorganisms (GCM) 10K type strain sequencing project: providing services to taxonomists for standard genome sequencing and annotation.</title>
        <authorList>
            <consortium name="The Broad Institute Genomics Platform"/>
            <consortium name="The Broad Institute Genome Sequencing Center for Infectious Disease"/>
            <person name="Wu L."/>
            <person name="Ma J."/>
        </authorList>
    </citation>
    <scope>NUCLEOTIDE SEQUENCE [LARGE SCALE GENOMIC DNA]</scope>
    <source>
        <strain evidence="6">KCTC 62192</strain>
    </source>
</reference>
<evidence type="ECO:0000313" key="6">
    <source>
        <dbReference type="Proteomes" id="UP001595443"/>
    </source>
</evidence>
<keyword evidence="2" id="KW-0472">Membrane</keyword>
<dbReference type="PANTHER" id="PTHR30469:SF11">
    <property type="entry name" value="BLL4320 PROTEIN"/>
    <property type="match status" value="1"/>
</dbReference>
<dbReference type="InterPro" id="IPR058625">
    <property type="entry name" value="MdtA-like_BSH"/>
</dbReference>
<comment type="similarity">
    <text evidence="1">Belongs to the membrane fusion protein (MFP) (TC 8.A.1) family.</text>
</comment>
<dbReference type="Gene3D" id="2.40.420.20">
    <property type="match status" value="1"/>
</dbReference>
<dbReference type="Gene3D" id="2.40.30.170">
    <property type="match status" value="1"/>
</dbReference>
<dbReference type="PANTHER" id="PTHR30469">
    <property type="entry name" value="MULTIDRUG RESISTANCE PROTEIN MDTA"/>
    <property type="match status" value="1"/>
</dbReference>
<evidence type="ECO:0000313" key="5">
    <source>
        <dbReference type="EMBL" id="MFC2968715.1"/>
    </source>
</evidence>
<dbReference type="Proteomes" id="UP001595443">
    <property type="component" value="Unassembled WGS sequence"/>
</dbReference>
<name>A0ABV7AHY5_9RHOB</name>
<dbReference type="Pfam" id="PF25917">
    <property type="entry name" value="BSH_RND"/>
    <property type="match status" value="1"/>
</dbReference>
<dbReference type="RefSeq" id="WP_377833410.1">
    <property type="nucleotide sequence ID" value="NZ_JBHRSK010000007.1"/>
</dbReference>
<dbReference type="SUPFAM" id="SSF111369">
    <property type="entry name" value="HlyD-like secretion proteins"/>
    <property type="match status" value="1"/>
</dbReference>
<evidence type="ECO:0000256" key="1">
    <source>
        <dbReference type="ARBA" id="ARBA00009477"/>
    </source>
</evidence>
<proteinExistence type="inferred from homology"/>
<feature type="domain" description="Multidrug resistance protein MdtA-like barrel-sandwich hybrid" evidence="3">
    <location>
        <begin position="90"/>
        <end position="214"/>
    </location>
</feature>
<feature type="domain" description="CusB-like beta-barrel" evidence="4">
    <location>
        <begin position="224"/>
        <end position="296"/>
    </location>
</feature>
<dbReference type="Gene3D" id="2.40.50.100">
    <property type="match status" value="1"/>
</dbReference>
<dbReference type="InterPro" id="IPR058792">
    <property type="entry name" value="Beta-barrel_RND_2"/>
</dbReference>
<dbReference type="Pfam" id="PF25954">
    <property type="entry name" value="Beta-barrel_RND_2"/>
    <property type="match status" value="1"/>
</dbReference>
<keyword evidence="6" id="KW-1185">Reference proteome</keyword>
<evidence type="ECO:0000259" key="3">
    <source>
        <dbReference type="Pfam" id="PF25917"/>
    </source>
</evidence>
<evidence type="ECO:0000256" key="2">
    <source>
        <dbReference type="SAM" id="Phobius"/>
    </source>
</evidence>
<organism evidence="5 6">
    <name type="scientific">Acidimangrovimonas pyrenivorans</name>
    <dbReference type="NCBI Taxonomy" id="2030798"/>
    <lineage>
        <taxon>Bacteria</taxon>
        <taxon>Pseudomonadati</taxon>
        <taxon>Pseudomonadota</taxon>
        <taxon>Alphaproteobacteria</taxon>
        <taxon>Rhodobacterales</taxon>
        <taxon>Paracoccaceae</taxon>
        <taxon>Acidimangrovimonas</taxon>
    </lineage>
</organism>
<dbReference type="Gene3D" id="1.10.287.470">
    <property type="entry name" value="Helix hairpin bin"/>
    <property type="match status" value="1"/>
</dbReference>